<dbReference type="STRING" id="1603886.GCA_001895165_01733"/>
<feature type="compositionally biased region" description="Basic and acidic residues" evidence="1">
    <location>
        <begin position="1"/>
        <end position="14"/>
    </location>
</feature>
<evidence type="ECO:0000259" key="2">
    <source>
        <dbReference type="PROSITE" id="PS50930"/>
    </source>
</evidence>
<sequence>MEHQLVGRLERTGDDGGSSPRHPDDGATCTCGSDAGADAISTAPLRYVEKMTRQVMHDYHLRGDTSLWDSLLCPQTAWLGSGASMMFGGDSIRNHFREFVHFAKADILIEEYHTLRHSKETALVFGDLITCLKEGTNAGRSFRTMFSITYGVVGGAAKILMQHYSFEWQGEGLGATMMGLERADGRSDAERPGRGGNVMRGNDRNGANPYRSEDSARLRDLVMDSDDGWELECSPTLRGRKPLWQSPQMKAAAFLIARKLSVGDAESQRVGISSGGRMLYVDPRTLIYVESRNHGCEVVTLTKAFFCNVSLGELSERLPGYCCRVHRGYLVNAHYVTSIRRGELELASGVVVPIPLAKYVRTRRMLTDIIERCHR</sequence>
<dbReference type="GO" id="GO:0003677">
    <property type="term" value="F:DNA binding"/>
    <property type="evidence" value="ECO:0007669"/>
    <property type="project" value="UniProtKB-KW"/>
</dbReference>
<feature type="region of interest" description="Disordered" evidence="1">
    <location>
        <begin position="185"/>
        <end position="211"/>
    </location>
</feature>
<feature type="domain" description="HTH LytTR-type" evidence="2">
    <location>
        <begin position="270"/>
        <end position="343"/>
    </location>
</feature>
<dbReference type="InterPro" id="IPR007492">
    <property type="entry name" value="LytTR_DNA-bd_dom"/>
</dbReference>
<dbReference type="EMBL" id="MWWX01000005">
    <property type="protein sequence ID" value="OZG62207.1"/>
    <property type="molecule type" value="Genomic_DNA"/>
</dbReference>
<evidence type="ECO:0000256" key="1">
    <source>
        <dbReference type="SAM" id="MobiDB-lite"/>
    </source>
</evidence>
<dbReference type="Pfam" id="PF04397">
    <property type="entry name" value="LytTR"/>
    <property type="match status" value="1"/>
</dbReference>
<name>A0A261FSS7_9BIFI</name>
<keyword evidence="3" id="KW-0238">DNA-binding</keyword>
<dbReference type="RefSeq" id="WP_072726580.1">
    <property type="nucleotide sequence ID" value="NZ_BDIS01000024.1"/>
</dbReference>
<dbReference type="Gene3D" id="2.40.50.1020">
    <property type="entry name" value="LytTr DNA-binding domain"/>
    <property type="match status" value="1"/>
</dbReference>
<protein>
    <submittedName>
        <fullName evidence="3">LytTr DNA-binding domain-containing protein</fullName>
    </submittedName>
</protein>
<gene>
    <name evidence="3" type="ORF">BLEM_0753</name>
</gene>
<dbReference type="PROSITE" id="PS50930">
    <property type="entry name" value="HTH_LYTTR"/>
    <property type="match status" value="1"/>
</dbReference>
<feature type="region of interest" description="Disordered" evidence="1">
    <location>
        <begin position="1"/>
        <end position="28"/>
    </location>
</feature>
<dbReference type="SMART" id="SM00850">
    <property type="entry name" value="LytTR"/>
    <property type="match status" value="1"/>
</dbReference>
<reference evidence="3 4" key="1">
    <citation type="journal article" date="2017" name="BMC Genomics">
        <title>Comparative genomic and phylogenomic analyses of the Bifidobacteriaceae family.</title>
        <authorList>
            <person name="Lugli G.A."/>
            <person name="Milani C."/>
            <person name="Turroni F."/>
            <person name="Duranti S."/>
            <person name="Mancabelli L."/>
            <person name="Mangifesta M."/>
            <person name="Ferrario C."/>
            <person name="Modesto M."/>
            <person name="Mattarelli P."/>
            <person name="Jiri K."/>
            <person name="van Sinderen D."/>
            <person name="Ventura M."/>
        </authorList>
    </citation>
    <scope>NUCLEOTIDE SEQUENCE [LARGE SCALE GENOMIC DNA]</scope>
    <source>
        <strain evidence="3 4">DSM 28807</strain>
    </source>
</reference>
<accession>A0A261FSS7</accession>
<organism evidence="3 4">
    <name type="scientific">Bifidobacterium lemurum</name>
    <dbReference type="NCBI Taxonomy" id="1603886"/>
    <lineage>
        <taxon>Bacteria</taxon>
        <taxon>Bacillati</taxon>
        <taxon>Actinomycetota</taxon>
        <taxon>Actinomycetes</taxon>
        <taxon>Bifidobacteriales</taxon>
        <taxon>Bifidobacteriaceae</taxon>
        <taxon>Bifidobacterium</taxon>
    </lineage>
</organism>
<dbReference type="AlphaFoldDB" id="A0A261FSS7"/>
<keyword evidence="4" id="KW-1185">Reference proteome</keyword>
<evidence type="ECO:0000313" key="4">
    <source>
        <dbReference type="Proteomes" id="UP000216352"/>
    </source>
</evidence>
<comment type="caution">
    <text evidence="3">The sequence shown here is derived from an EMBL/GenBank/DDBJ whole genome shotgun (WGS) entry which is preliminary data.</text>
</comment>
<evidence type="ECO:0000313" key="3">
    <source>
        <dbReference type="EMBL" id="OZG62207.1"/>
    </source>
</evidence>
<dbReference type="OrthoDB" id="3183007at2"/>
<proteinExistence type="predicted"/>
<dbReference type="Proteomes" id="UP000216352">
    <property type="component" value="Unassembled WGS sequence"/>
</dbReference>